<reference evidence="2 3" key="1">
    <citation type="submission" date="2016-12" db="EMBL/GenBank/DDBJ databases">
        <title>Domibacillus sp. SAB 38T whole genome sequencing.</title>
        <authorList>
            <person name="Verma A."/>
            <person name="Ojha A.K."/>
            <person name="Krishnamurthi S."/>
        </authorList>
    </citation>
    <scope>NUCLEOTIDE SEQUENCE [LARGE SCALE GENOMIC DNA]</scope>
    <source>
        <strain evidence="2 3">SAB 38</strain>
    </source>
</reference>
<proteinExistence type="predicted"/>
<dbReference type="Pfam" id="PF01522">
    <property type="entry name" value="Polysacc_deac_1"/>
    <property type="match status" value="1"/>
</dbReference>
<dbReference type="OrthoDB" id="9806342at2"/>
<dbReference type="GO" id="GO:0016810">
    <property type="term" value="F:hydrolase activity, acting on carbon-nitrogen (but not peptide) bonds"/>
    <property type="evidence" value="ECO:0007669"/>
    <property type="project" value="InterPro"/>
</dbReference>
<keyword evidence="2" id="KW-0326">Glycosidase</keyword>
<accession>A0A1V2A411</accession>
<dbReference type="PROSITE" id="PS51677">
    <property type="entry name" value="NODB"/>
    <property type="match status" value="1"/>
</dbReference>
<dbReference type="RefSeq" id="WP_076768086.1">
    <property type="nucleotide sequence ID" value="NZ_MSFI01000031.1"/>
</dbReference>
<protein>
    <submittedName>
        <fullName evidence="2">Xylanase deacetylase</fullName>
    </submittedName>
</protein>
<evidence type="ECO:0000259" key="1">
    <source>
        <dbReference type="PROSITE" id="PS51677"/>
    </source>
</evidence>
<dbReference type="InterPro" id="IPR002509">
    <property type="entry name" value="NODB_dom"/>
</dbReference>
<dbReference type="SUPFAM" id="SSF88713">
    <property type="entry name" value="Glycoside hydrolase/deacetylase"/>
    <property type="match status" value="1"/>
</dbReference>
<feature type="domain" description="NodB homology" evidence="1">
    <location>
        <begin position="39"/>
        <end position="271"/>
    </location>
</feature>
<dbReference type="AlphaFoldDB" id="A0A1V2A411"/>
<dbReference type="GO" id="GO:0045493">
    <property type="term" value="P:xylan catabolic process"/>
    <property type="evidence" value="ECO:0007669"/>
    <property type="project" value="UniProtKB-KW"/>
</dbReference>
<dbReference type="STRING" id="1714355.BTO28_15880"/>
<gene>
    <name evidence="2" type="ORF">BTO28_15880</name>
</gene>
<dbReference type="InterPro" id="IPR011330">
    <property type="entry name" value="Glyco_hydro/deAcase_b/a-brl"/>
</dbReference>
<dbReference type="EMBL" id="MSFI01000031">
    <property type="protein sequence ID" value="OMP65743.1"/>
    <property type="molecule type" value="Genomic_DNA"/>
</dbReference>
<keyword evidence="3" id="KW-1185">Reference proteome</keyword>
<evidence type="ECO:0000313" key="2">
    <source>
        <dbReference type="EMBL" id="OMP65743.1"/>
    </source>
</evidence>
<keyword evidence="2" id="KW-0119">Carbohydrate metabolism</keyword>
<dbReference type="Gene3D" id="3.20.20.370">
    <property type="entry name" value="Glycoside hydrolase/deacetylase"/>
    <property type="match status" value="1"/>
</dbReference>
<sequence>MKQVSGKIKLPPGKKVAVNIGSDFDAHSVWMGSLNKFSPSYLHRGEFGAAVGAPRLLKLMDKYHIKGNWCIPGHTIDTFFDICKEVVAHGHEITHHGYAHENPTNMKYKEEEAIMIKGLEALDRIGVKPRGYRSPAWDYSRNTLSILEKYGFEYDSSLMANDLHPYRPRPIIPHMDKASEYGEPSSILEIPVSWYLDDFPTQELVFGSMDGLADPDVMFQRWQDIFNYAVDHEEGACVVLTTHPQTIGRAHMITRLEKLINHMESRGAWFCTLGEINDNFVEDRSYKGTSFEVQI</sequence>
<dbReference type="CDD" id="cd10938">
    <property type="entry name" value="CE4_HpPgdA_like"/>
    <property type="match status" value="1"/>
</dbReference>
<keyword evidence="2" id="KW-0624">Polysaccharide degradation</keyword>
<dbReference type="PANTHER" id="PTHR47561">
    <property type="entry name" value="POLYSACCHARIDE DEACETYLASE FAMILY PROTEIN (AFU_ORTHOLOGUE AFUA_6G05030)"/>
    <property type="match status" value="1"/>
</dbReference>
<evidence type="ECO:0000313" key="3">
    <source>
        <dbReference type="Proteomes" id="UP000188613"/>
    </source>
</evidence>
<dbReference type="GO" id="GO:0016798">
    <property type="term" value="F:hydrolase activity, acting on glycosyl bonds"/>
    <property type="evidence" value="ECO:0007669"/>
    <property type="project" value="UniProtKB-KW"/>
</dbReference>
<dbReference type="PANTHER" id="PTHR47561:SF1">
    <property type="entry name" value="POLYSACCHARIDE DEACETYLASE FAMILY PROTEIN (AFU_ORTHOLOGUE AFUA_6G05030)"/>
    <property type="match status" value="1"/>
</dbReference>
<organism evidence="2 3">
    <name type="scientific">Domibacillus epiphyticus</name>
    <dbReference type="NCBI Taxonomy" id="1714355"/>
    <lineage>
        <taxon>Bacteria</taxon>
        <taxon>Bacillati</taxon>
        <taxon>Bacillota</taxon>
        <taxon>Bacilli</taxon>
        <taxon>Bacillales</taxon>
        <taxon>Bacillaceae</taxon>
        <taxon>Domibacillus</taxon>
    </lineage>
</organism>
<dbReference type="InterPro" id="IPR037950">
    <property type="entry name" value="PgdA-like"/>
</dbReference>
<comment type="caution">
    <text evidence="2">The sequence shown here is derived from an EMBL/GenBank/DDBJ whole genome shotgun (WGS) entry which is preliminary data.</text>
</comment>
<name>A0A1V2A411_9BACI</name>
<keyword evidence="2" id="KW-0378">Hydrolase</keyword>
<keyword evidence="2" id="KW-0858">Xylan degradation</keyword>
<dbReference type="Proteomes" id="UP000188613">
    <property type="component" value="Unassembled WGS sequence"/>
</dbReference>